<keyword evidence="1" id="KW-1133">Transmembrane helix</keyword>
<feature type="transmembrane region" description="Helical" evidence="1">
    <location>
        <begin position="100"/>
        <end position="118"/>
    </location>
</feature>
<protein>
    <recommendedName>
        <fullName evidence="4">Stage II sporulation protein M</fullName>
    </recommendedName>
</protein>
<organism evidence="2 3">
    <name type="scientific">Paracoccus aminophilus JCM 7686</name>
    <dbReference type="NCBI Taxonomy" id="1367847"/>
    <lineage>
        <taxon>Bacteria</taxon>
        <taxon>Pseudomonadati</taxon>
        <taxon>Pseudomonadota</taxon>
        <taxon>Alphaproteobacteria</taxon>
        <taxon>Rhodobacterales</taxon>
        <taxon>Paracoccaceae</taxon>
        <taxon>Paracoccus</taxon>
    </lineage>
</organism>
<keyword evidence="2" id="KW-0614">Plasmid</keyword>
<dbReference type="eggNOG" id="ENOG502ZACP">
    <property type="taxonomic scope" value="Bacteria"/>
</dbReference>
<dbReference type="AlphaFoldDB" id="S5YH36"/>
<feature type="transmembrane region" description="Helical" evidence="1">
    <location>
        <begin position="177"/>
        <end position="197"/>
    </location>
</feature>
<feature type="transmembrane region" description="Helical" evidence="1">
    <location>
        <begin position="20"/>
        <end position="39"/>
    </location>
</feature>
<gene>
    <name evidence="2" type="ORF">JCM7686_pAMI4p092</name>
</gene>
<evidence type="ECO:0000313" key="3">
    <source>
        <dbReference type="Proteomes" id="UP000015480"/>
    </source>
</evidence>
<feature type="transmembrane region" description="Helical" evidence="1">
    <location>
        <begin position="72"/>
        <end position="93"/>
    </location>
</feature>
<sequence length="213" mass="23718">MKFLSELSALIRQYRHAFIALNLILYGLLALTMVITMMVPQLQPLASGWYDMNNISLPILDRGVMAYVTGDFWTAAGVTLLVNVSVATLLTILPSMIIPYLGLVALLYRFILWGPMFAPLGLQRLMFLPHFPTVLIEGFAYILAGFAAYIHSTYLSHPGHYGFATRRAAFVPGLRRVLPVYVAVLIVLIIGALYEAYEVIHLIPVLVEAQTPH</sequence>
<dbReference type="PATRIC" id="fig|1367847.3.peg.3720"/>
<dbReference type="OrthoDB" id="571348at2"/>
<keyword evidence="3" id="KW-1185">Reference proteome</keyword>
<evidence type="ECO:0000256" key="1">
    <source>
        <dbReference type="SAM" id="Phobius"/>
    </source>
</evidence>
<name>S5YH36_PARAH</name>
<dbReference type="EMBL" id="CP006652">
    <property type="protein sequence ID" value="AGT10783.1"/>
    <property type="molecule type" value="Genomic_DNA"/>
</dbReference>
<dbReference type="HOGENOM" id="CLU_1293291_0_0_5"/>
<dbReference type="KEGG" id="pami:JCM7686_pAMI4p092"/>
<dbReference type="RefSeq" id="WP_020952268.1">
    <property type="nucleotide sequence ID" value="NC_022049.1"/>
</dbReference>
<accession>S5YH36</accession>
<keyword evidence="1" id="KW-0812">Transmembrane</keyword>
<proteinExistence type="predicted"/>
<keyword evidence="1" id="KW-0472">Membrane</keyword>
<evidence type="ECO:0000313" key="2">
    <source>
        <dbReference type="EMBL" id="AGT10783.1"/>
    </source>
</evidence>
<geneLocation type="plasmid" evidence="2 3">
    <name>pAMI4</name>
</geneLocation>
<reference evidence="2 3" key="1">
    <citation type="journal article" date="2014" name="BMC Genomics">
        <title>Architecture and functions of a multipartite genome of the methylotrophic bacterium Paracoccus aminophilus JCM 7686, containing primary and secondary chromids.</title>
        <authorList>
            <person name="Dziewit L."/>
            <person name="Czarnecki J."/>
            <person name="Wibberg D."/>
            <person name="Radlinska M."/>
            <person name="Mrozek P."/>
            <person name="Szymczak M."/>
            <person name="Schluter A."/>
            <person name="Puhler A."/>
            <person name="Bartosik D."/>
        </authorList>
    </citation>
    <scope>NUCLEOTIDE SEQUENCE [LARGE SCALE GENOMIC DNA]</scope>
    <source>
        <strain evidence="2">JCM 7686</strain>
        <plasmid evidence="3">Plasmid pAMI4</plasmid>
    </source>
</reference>
<dbReference type="Proteomes" id="UP000015480">
    <property type="component" value="Plasmid pAMI4"/>
</dbReference>
<feature type="transmembrane region" description="Helical" evidence="1">
    <location>
        <begin position="138"/>
        <end position="156"/>
    </location>
</feature>
<evidence type="ECO:0008006" key="4">
    <source>
        <dbReference type="Google" id="ProtNLM"/>
    </source>
</evidence>